<gene>
    <name evidence="2" type="ORF">Q4481_22930</name>
</gene>
<reference evidence="2" key="2">
    <citation type="submission" date="2023-07" db="EMBL/GenBank/DDBJ databases">
        <authorList>
            <person name="Shen H."/>
        </authorList>
    </citation>
    <scope>NUCLEOTIDE SEQUENCE</scope>
    <source>
        <strain evidence="2">TNR-22</strain>
    </source>
</reference>
<keyword evidence="2" id="KW-0489">Methyltransferase</keyword>
<dbReference type="RefSeq" id="WP_304378747.1">
    <property type="nucleotide sequence ID" value="NZ_JAUOZU010000022.1"/>
</dbReference>
<keyword evidence="3" id="KW-1185">Reference proteome</keyword>
<dbReference type="GO" id="GO:0032259">
    <property type="term" value="P:methylation"/>
    <property type="evidence" value="ECO:0007669"/>
    <property type="project" value="UniProtKB-KW"/>
</dbReference>
<dbReference type="GO" id="GO:0008168">
    <property type="term" value="F:methyltransferase activity"/>
    <property type="evidence" value="ECO:0007669"/>
    <property type="project" value="UniProtKB-KW"/>
</dbReference>
<feature type="domain" description="Methyltransferase" evidence="1">
    <location>
        <begin position="49"/>
        <end position="142"/>
    </location>
</feature>
<evidence type="ECO:0000313" key="3">
    <source>
        <dbReference type="Proteomes" id="UP001174932"/>
    </source>
</evidence>
<dbReference type="CDD" id="cd02440">
    <property type="entry name" value="AdoMet_MTases"/>
    <property type="match status" value="1"/>
</dbReference>
<dbReference type="InterPro" id="IPR041698">
    <property type="entry name" value="Methyltransf_25"/>
</dbReference>
<name>A0ABT8YU00_9HYPH</name>
<evidence type="ECO:0000313" key="2">
    <source>
        <dbReference type="EMBL" id="MDO6966818.1"/>
    </source>
</evidence>
<dbReference type="InterPro" id="IPR029063">
    <property type="entry name" value="SAM-dependent_MTases_sf"/>
</dbReference>
<comment type="caution">
    <text evidence="2">The sequence shown here is derived from an EMBL/GenBank/DDBJ whole genome shotgun (WGS) entry which is preliminary data.</text>
</comment>
<protein>
    <submittedName>
        <fullName evidence="2">Class I SAM-dependent methyltransferase</fullName>
        <ecNumber evidence="2">2.1.-.-</ecNumber>
    </submittedName>
</protein>
<dbReference type="EMBL" id="JAUOZU010000022">
    <property type="protein sequence ID" value="MDO6966818.1"/>
    <property type="molecule type" value="Genomic_DNA"/>
</dbReference>
<sequence length="227" mass="24218">MDTKFTPFTDPGSVSAYVLDTPRKVPALAALHDMTTQLVSERASASSTILVIGAGGGLEIQAMAIARPNWQFIGVDPSPNMLEVARNTTSPYAARTDLILGTAVDAPPGPFDGAVCLLTLHFLNREERLQTLVEIRRRLKPGSVFVAAHHTAPNGEAEKWLARSAAYSGVAGRNADTIAASAKTMAQLLPLLTPGEEEAGFLAAGFRAPEMFFAAFSFRGWVMTAPY</sequence>
<evidence type="ECO:0000259" key="1">
    <source>
        <dbReference type="Pfam" id="PF13649"/>
    </source>
</evidence>
<dbReference type="SUPFAM" id="SSF53335">
    <property type="entry name" value="S-adenosyl-L-methionine-dependent methyltransferases"/>
    <property type="match status" value="1"/>
</dbReference>
<reference evidence="2" key="1">
    <citation type="journal article" date="2015" name="Int. J. Syst. Evol. Microbiol.">
        <title>Rhizobium alvei sp. nov., isolated from a freshwater river.</title>
        <authorList>
            <person name="Sheu S.Y."/>
            <person name="Huang H.W."/>
            <person name="Young C.C."/>
            <person name="Chen W.M."/>
        </authorList>
    </citation>
    <scope>NUCLEOTIDE SEQUENCE</scope>
    <source>
        <strain evidence="2">TNR-22</strain>
    </source>
</reference>
<keyword evidence="2" id="KW-0808">Transferase</keyword>
<dbReference type="Proteomes" id="UP001174932">
    <property type="component" value="Unassembled WGS sequence"/>
</dbReference>
<proteinExistence type="predicted"/>
<accession>A0ABT8YU00</accession>
<dbReference type="Pfam" id="PF13649">
    <property type="entry name" value="Methyltransf_25"/>
    <property type="match status" value="1"/>
</dbReference>
<dbReference type="EC" id="2.1.-.-" evidence="2"/>
<dbReference type="Gene3D" id="3.40.50.150">
    <property type="entry name" value="Vaccinia Virus protein VP39"/>
    <property type="match status" value="1"/>
</dbReference>
<organism evidence="2 3">
    <name type="scientific">Rhizobium alvei</name>
    <dbReference type="NCBI Taxonomy" id="1132659"/>
    <lineage>
        <taxon>Bacteria</taxon>
        <taxon>Pseudomonadati</taxon>
        <taxon>Pseudomonadota</taxon>
        <taxon>Alphaproteobacteria</taxon>
        <taxon>Hyphomicrobiales</taxon>
        <taxon>Rhizobiaceae</taxon>
        <taxon>Rhizobium/Agrobacterium group</taxon>
        <taxon>Rhizobium</taxon>
    </lineage>
</organism>